<accession>A0A2T4Q1A9</accession>
<comment type="caution">
    <text evidence="8">The sequence shown here is derived from an EMBL/GenBank/DDBJ whole genome shotgun (WGS) entry which is preliminary data.</text>
</comment>
<keyword evidence="5 7" id="KW-0720">Serine protease</keyword>
<organism evidence="8 9">
    <name type="scientific">Staphylococcus warneri</name>
    <dbReference type="NCBI Taxonomy" id="1292"/>
    <lineage>
        <taxon>Bacteria</taxon>
        <taxon>Bacillati</taxon>
        <taxon>Bacillota</taxon>
        <taxon>Bacilli</taxon>
        <taxon>Bacillales</taxon>
        <taxon>Staphylococcaceae</taxon>
        <taxon>Staphylococcus</taxon>
    </lineage>
</organism>
<feature type="active site" description="Charge relay system" evidence="6">
    <location>
        <position position="154"/>
    </location>
</feature>
<dbReference type="PRINTS" id="PR00839">
    <property type="entry name" value="V8PROTEASE"/>
</dbReference>
<dbReference type="Gene3D" id="2.40.10.10">
    <property type="entry name" value="Trypsin-like serine proteases"/>
    <property type="match status" value="2"/>
</dbReference>
<dbReference type="AlphaFoldDB" id="A0A2T4Q1A9"/>
<dbReference type="RefSeq" id="WP_107533226.1">
    <property type="nucleotide sequence ID" value="NZ_PZEV01000013.1"/>
</dbReference>
<protein>
    <recommendedName>
        <fullName evidence="7">Serine protease</fullName>
        <ecNumber evidence="7">3.4.21.-</ecNumber>
    </recommendedName>
</protein>
<dbReference type="STRING" id="1194526.A284_11160"/>
<feature type="active site" description="Charge relay system" evidence="6">
    <location>
        <position position="112"/>
    </location>
</feature>
<keyword evidence="4 7" id="KW-0378">Hydrolase</keyword>
<dbReference type="Proteomes" id="UP000240717">
    <property type="component" value="Unassembled WGS sequence"/>
</dbReference>
<dbReference type="GO" id="GO:0006508">
    <property type="term" value="P:proteolysis"/>
    <property type="evidence" value="ECO:0007669"/>
    <property type="project" value="UniProtKB-KW"/>
</dbReference>
<comment type="similarity">
    <text evidence="1 7">Belongs to the peptidase S1B family.</text>
</comment>
<evidence type="ECO:0000256" key="6">
    <source>
        <dbReference type="PIRSR" id="PIRSR608256-1"/>
    </source>
</evidence>
<keyword evidence="2 7" id="KW-0645">Protease</keyword>
<evidence type="ECO:0000256" key="3">
    <source>
        <dbReference type="ARBA" id="ARBA00022729"/>
    </source>
</evidence>
<keyword evidence="3 7" id="KW-0732">Signal</keyword>
<evidence type="ECO:0000256" key="1">
    <source>
        <dbReference type="ARBA" id="ARBA00008764"/>
    </source>
</evidence>
<reference evidence="8 9" key="1">
    <citation type="journal article" date="2016" name="Front. Microbiol.">
        <title>Comprehensive Phylogenetic Analysis of Bovine Non-aureus Staphylococci Species Based on Whole-Genome Sequencing.</title>
        <authorList>
            <person name="Naushad S."/>
            <person name="Barkema H.W."/>
            <person name="Luby C."/>
            <person name="Condas L.A."/>
            <person name="Nobrega D.B."/>
            <person name="Carson D.A."/>
            <person name="De Buck J."/>
        </authorList>
    </citation>
    <scope>NUCLEOTIDE SEQUENCE [LARGE SCALE GENOMIC DNA]</scope>
    <source>
        <strain evidence="8 9">SNUC 2993</strain>
    </source>
</reference>
<gene>
    <name evidence="8" type="ORF">BU085_05330</name>
</gene>
<dbReference type="InterPro" id="IPR009003">
    <property type="entry name" value="Peptidase_S1_PA"/>
</dbReference>
<evidence type="ECO:0000256" key="4">
    <source>
        <dbReference type="ARBA" id="ARBA00022801"/>
    </source>
</evidence>
<dbReference type="EMBL" id="PZEV01000013">
    <property type="protein sequence ID" value="PTI51414.1"/>
    <property type="molecule type" value="Genomic_DNA"/>
</dbReference>
<dbReference type="SUPFAM" id="SSF50494">
    <property type="entry name" value="Trypsin-like serine proteases"/>
    <property type="match status" value="1"/>
</dbReference>
<sequence>MPYFKPIKTMICSTLIASLAMSTTATLSNQAHADTDYYYRDGLNYPSDQQAYQKAKKISKSSISIQHYTKANQNNLKAIGRVSNMNGHKGKGKDSMGTGTVIGDHTLITNAHVIDDKNGKAASAKYITFAMNRDGKHIPYKFHASNVKKLPHYDIAIVHTKEKMSKYAKPIRIASDKDINSLKFNAPLYSLGYPWQNGDNTKAYYSQLRFTQFSANGTEIMTKDIFRAGASGSPMLDSKYSKIYGLRTYGYNLWNNSTDKYAKQEMAGGESFKGKAGQFVKDNIK</sequence>
<evidence type="ECO:0000256" key="2">
    <source>
        <dbReference type="ARBA" id="ARBA00022670"/>
    </source>
</evidence>
<feature type="chain" id="PRO_5015371141" description="Serine protease" evidence="7">
    <location>
        <begin position="34"/>
        <end position="285"/>
    </location>
</feature>
<dbReference type="InterPro" id="IPR043504">
    <property type="entry name" value="Peptidase_S1_PA_chymotrypsin"/>
</dbReference>
<evidence type="ECO:0000256" key="7">
    <source>
        <dbReference type="RuleBase" id="RU004296"/>
    </source>
</evidence>
<feature type="signal peptide" evidence="7">
    <location>
        <begin position="1"/>
        <end position="33"/>
    </location>
</feature>
<name>A0A2T4Q1A9_STAWA</name>
<evidence type="ECO:0000313" key="8">
    <source>
        <dbReference type="EMBL" id="PTI51414.1"/>
    </source>
</evidence>
<feature type="active site" description="Charge relay system" evidence="6">
    <location>
        <position position="231"/>
    </location>
</feature>
<evidence type="ECO:0000256" key="5">
    <source>
        <dbReference type="ARBA" id="ARBA00022825"/>
    </source>
</evidence>
<proteinExistence type="inferred from homology"/>
<dbReference type="EC" id="3.4.21.-" evidence="7"/>
<dbReference type="InterPro" id="IPR008256">
    <property type="entry name" value="Peptidase_S1B"/>
</dbReference>
<dbReference type="Pfam" id="PF13365">
    <property type="entry name" value="Trypsin_2"/>
    <property type="match status" value="1"/>
</dbReference>
<evidence type="ECO:0000313" key="9">
    <source>
        <dbReference type="Proteomes" id="UP000240717"/>
    </source>
</evidence>
<dbReference type="GO" id="GO:0008236">
    <property type="term" value="F:serine-type peptidase activity"/>
    <property type="evidence" value="ECO:0007669"/>
    <property type="project" value="UniProtKB-KW"/>
</dbReference>